<comment type="cofactor">
    <cofactor evidence="2">
        <name>Zn(2+)</name>
        <dbReference type="ChEBI" id="CHEBI:29105"/>
    </cofactor>
</comment>
<dbReference type="CDD" id="cd07729">
    <property type="entry name" value="AHL_lactonase_MBL-fold"/>
    <property type="match status" value="1"/>
</dbReference>
<evidence type="ECO:0000256" key="6">
    <source>
        <dbReference type="ARBA" id="ARBA00022723"/>
    </source>
</evidence>
<evidence type="ECO:0000256" key="4">
    <source>
        <dbReference type="ARBA" id="ARBA00011245"/>
    </source>
</evidence>
<organism evidence="10 11">
    <name type="scientific">Priestia taiwanensis</name>
    <dbReference type="NCBI Taxonomy" id="1347902"/>
    <lineage>
        <taxon>Bacteria</taxon>
        <taxon>Bacillati</taxon>
        <taxon>Bacillota</taxon>
        <taxon>Bacilli</taxon>
        <taxon>Bacillales</taxon>
        <taxon>Bacillaceae</taxon>
        <taxon>Priestia</taxon>
    </lineage>
</organism>
<dbReference type="EC" id="3.1.1.81" evidence="5"/>
<dbReference type="Gene3D" id="3.60.15.10">
    <property type="entry name" value="Ribonuclease Z/Hydroxyacylglutathione hydrolase-like"/>
    <property type="match status" value="1"/>
</dbReference>
<evidence type="ECO:0000256" key="1">
    <source>
        <dbReference type="ARBA" id="ARBA00000450"/>
    </source>
</evidence>
<dbReference type="GO" id="GO:0102007">
    <property type="term" value="F:acyl-L-homoserine-lactone lactonohydrolase activity"/>
    <property type="evidence" value="ECO:0007669"/>
    <property type="project" value="UniProtKB-EC"/>
</dbReference>
<dbReference type="AlphaFoldDB" id="A0A917ANI6"/>
<dbReference type="InterPro" id="IPR036866">
    <property type="entry name" value="RibonucZ/Hydroxyglut_hydro"/>
</dbReference>
<dbReference type="PANTHER" id="PTHR42978">
    <property type="entry name" value="QUORUM-QUENCHING LACTONASE YTNP-RELATED-RELATED"/>
    <property type="match status" value="1"/>
</dbReference>
<proteinExistence type="inferred from homology"/>
<dbReference type="SMART" id="SM00849">
    <property type="entry name" value="Lactamase_B"/>
    <property type="match status" value="1"/>
</dbReference>
<evidence type="ECO:0000256" key="3">
    <source>
        <dbReference type="ARBA" id="ARBA00007749"/>
    </source>
</evidence>
<accession>A0A917ANI6</accession>
<dbReference type="Pfam" id="PF00753">
    <property type="entry name" value="Lactamase_B"/>
    <property type="match status" value="1"/>
</dbReference>
<reference evidence="10" key="1">
    <citation type="journal article" date="2014" name="Int. J. Syst. Evol. Microbiol.">
        <title>Complete genome sequence of Corynebacterium casei LMG S-19264T (=DSM 44701T), isolated from a smear-ripened cheese.</title>
        <authorList>
            <consortium name="US DOE Joint Genome Institute (JGI-PGF)"/>
            <person name="Walter F."/>
            <person name="Albersmeier A."/>
            <person name="Kalinowski J."/>
            <person name="Ruckert C."/>
        </authorList>
    </citation>
    <scope>NUCLEOTIDE SEQUENCE</scope>
    <source>
        <strain evidence="10">CGMCC 1.12698</strain>
    </source>
</reference>
<name>A0A917ANI6_9BACI</name>
<dbReference type="InterPro" id="IPR054870">
    <property type="entry name" value="AHLLactAiiA"/>
</dbReference>
<evidence type="ECO:0000256" key="7">
    <source>
        <dbReference type="ARBA" id="ARBA00022801"/>
    </source>
</evidence>
<dbReference type="RefSeq" id="WP_188387336.1">
    <property type="nucleotide sequence ID" value="NZ_BMFK01000001.1"/>
</dbReference>
<evidence type="ECO:0000259" key="9">
    <source>
        <dbReference type="SMART" id="SM00849"/>
    </source>
</evidence>
<reference evidence="10" key="2">
    <citation type="submission" date="2020-09" db="EMBL/GenBank/DDBJ databases">
        <authorList>
            <person name="Sun Q."/>
            <person name="Zhou Y."/>
        </authorList>
    </citation>
    <scope>NUCLEOTIDE SEQUENCE</scope>
    <source>
        <strain evidence="10">CGMCC 1.12698</strain>
    </source>
</reference>
<evidence type="ECO:0000313" key="11">
    <source>
        <dbReference type="Proteomes" id="UP000605259"/>
    </source>
</evidence>
<evidence type="ECO:0000256" key="2">
    <source>
        <dbReference type="ARBA" id="ARBA00001947"/>
    </source>
</evidence>
<gene>
    <name evidence="10" type="ORF">GCM10007140_10290</name>
</gene>
<keyword evidence="7" id="KW-0378">Hydrolase</keyword>
<evidence type="ECO:0000256" key="8">
    <source>
        <dbReference type="ARBA" id="ARBA00022833"/>
    </source>
</evidence>
<dbReference type="InterPro" id="IPR051013">
    <property type="entry name" value="MBL_superfamily_lactonases"/>
</dbReference>
<keyword evidence="8" id="KW-0862">Zinc</keyword>
<protein>
    <recommendedName>
        <fullName evidence="5">quorum-quenching N-acyl-homoserine lactonase</fullName>
        <ecNumber evidence="5">3.1.1.81</ecNumber>
    </recommendedName>
</protein>
<comment type="catalytic activity">
    <reaction evidence="1">
        <text>an N-acyl-L-homoserine lactone + H2O = an N-acyl-L-homoserine + H(+)</text>
        <dbReference type="Rhea" id="RHEA:22576"/>
        <dbReference type="ChEBI" id="CHEBI:15377"/>
        <dbReference type="ChEBI" id="CHEBI:15378"/>
        <dbReference type="ChEBI" id="CHEBI:55474"/>
        <dbReference type="ChEBI" id="CHEBI:58921"/>
        <dbReference type="EC" id="3.1.1.81"/>
    </reaction>
</comment>
<dbReference type="EMBL" id="BMFK01000001">
    <property type="protein sequence ID" value="GGE61996.1"/>
    <property type="molecule type" value="Genomic_DNA"/>
</dbReference>
<dbReference type="SUPFAM" id="SSF56281">
    <property type="entry name" value="Metallo-hydrolase/oxidoreductase"/>
    <property type="match status" value="1"/>
</dbReference>
<comment type="subunit">
    <text evidence="4">Monomer.</text>
</comment>
<evidence type="ECO:0000313" key="10">
    <source>
        <dbReference type="EMBL" id="GGE61996.1"/>
    </source>
</evidence>
<dbReference type="Proteomes" id="UP000605259">
    <property type="component" value="Unassembled WGS sequence"/>
</dbReference>
<comment type="caution">
    <text evidence="10">The sequence shown here is derived from an EMBL/GenBank/DDBJ whole genome shotgun (WGS) entry which is preliminary data.</text>
</comment>
<keyword evidence="11" id="KW-1185">Reference proteome</keyword>
<keyword evidence="6" id="KW-0479">Metal-binding</keyword>
<feature type="domain" description="Metallo-beta-lactamase" evidence="9">
    <location>
        <begin position="34"/>
        <end position="235"/>
    </location>
</feature>
<dbReference type="NCBIfam" id="NF045699">
    <property type="entry name" value="AHLLactAiiA"/>
    <property type="match status" value="1"/>
</dbReference>
<sequence>MTVKKLYCLQVGTISNEQSLINSSLPPGKFIDIPIWAYIIVTDKNIMLIDTGMPKIALGNRDVFKGTHVEGLILPNMVDKDLISNALQQIGYTVEDITCVISTHLHFDHAGGNELFKDIPIYVQKVEYEAALEDYNYLRECVPTDLNYHFIEGDYTVETGVELLFTPGHSAGHQSVLLTTEKSGKILLTIDVAYTKDTLDKELPAAYYNTDMALASIKRLKDIIDKENPLVFYGHDIEQGKEIKSYPAYY</sequence>
<dbReference type="PANTHER" id="PTHR42978:SF7">
    <property type="entry name" value="METALLO-HYDROLASE RV2300C-RELATED"/>
    <property type="match status" value="1"/>
</dbReference>
<dbReference type="InterPro" id="IPR001279">
    <property type="entry name" value="Metallo-B-lactamas"/>
</dbReference>
<dbReference type="GO" id="GO:0046872">
    <property type="term" value="F:metal ion binding"/>
    <property type="evidence" value="ECO:0007669"/>
    <property type="project" value="UniProtKB-KW"/>
</dbReference>
<comment type="similarity">
    <text evidence="3">Belongs to the metallo-beta-lactamase superfamily.</text>
</comment>
<evidence type="ECO:0000256" key="5">
    <source>
        <dbReference type="ARBA" id="ARBA00013131"/>
    </source>
</evidence>